<evidence type="ECO:0000256" key="5">
    <source>
        <dbReference type="ARBA" id="ARBA00022801"/>
    </source>
</evidence>
<dbReference type="InterPro" id="IPR043502">
    <property type="entry name" value="DNA/RNA_pol_sf"/>
</dbReference>
<evidence type="ECO:0000256" key="3">
    <source>
        <dbReference type="ARBA" id="ARBA00022722"/>
    </source>
</evidence>
<dbReference type="Proteomes" id="UP000035680">
    <property type="component" value="Unassembled WGS sequence"/>
</dbReference>
<evidence type="ECO:0000256" key="4">
    <source>
        <dbReference type="ARBA" id="ARBA00022759"/>
    </source>
</evidence>
<reference evidence="9" key="2">
    <citation type="submission" date="2015-08" db="UniProtKB">
        <authorList>
            <consortium name="WormBaseParasite"/>
        </authorList>
    </citation>
    <scope>IDENTIFICATION</scope>
</reference>
<dbReference type="GO" id="GO:0016787">
    <property type="term" value="F:hydrolase activity"/>
    <property type="evidence" value="ECO:0007669"/>
    <property type="project" value="UniProtKB-KW"/>
</dbReference>
<keyword evidence="3" id="KW-0540">Nuclease</keyword>
<evidence type="ECO:0000313" key="9">
    <source>
        <dbReference type="WBParaSite" id="SVE_1151300.1"/>
    </source>
</evidence>
<evidence type="ECO:0000259" key="7">
    <source>
        <dbReference type="Pfam" id="PF17917"/>
    </source>
</evidence>
<dbReference type="PANTHER" id="PTHR37984:SF5">
    <property type="entry name" value="PROTEIN NYNRIN-LIKE"/>
    <property type="match status" value="1"/>
</dbReference>
<proteinExistence type="predicted"/>
<dbReference type="SUPFAM" id="SSF56672">
    <property type="entry name" value="DNA/RNA polymerases"/>
    <property type="match status" value="1"/>
</dbReference>
<sequence length="217" mass="24847">MEVDAFQLCIGAVLLQEFNNPENEKVLFRKKYVPICYHSKMLSSTKKARVARYLELYGIKKALIFFASLITQKELAVYSDHKPLKKVLKHNVTRKLADFIDAISSYSIKIHYINEKSNSLLDVKPNTVVTETQSTNIVITALHAIQNQLDCLINTNRVNNFKIYKQGKPETAVGILQSVNKNNDTVMIKSKENSMIKRSVLKIRPLENFEEGRSKNE</sequence>
<keyword evidence="6" id="KW-0695">RNA-directed DNA polymerase</keyword>
<dbReference type="Pfam" id="PF17917">
    <property type="entry name" value="RT_RNaseH"/>
    <property type="match status" value="1"/>
</dbReference>
<organism evidence="8 9">
    <name type="scientific">Strongyloides venezuelensis</name>
    <name type="common">Threadworm</name>
    <dbReference type="NCBI Taxonomy" id="75913"/>
    <lineage>
        <taxon>Eukaryota</taxon>
        <taxon>Metazoa</taxon>
        <taxon>Ecdysozoa</taxon>
        <taxon>Nematoda</taxon>
        <taxon>Chromadorea</taxon>
        <taxon>Rhabditida</taxon>
        <taxon>Tylenchina</taxon>
        <taxon>Panagrolaimomorpha</taxon>
        <taxon>Strongyloidoidea</taxon>
        <taxon>Strongyloididae</taxon>
        <taxon>Strongyloides</taxon>
    </lineage>
</organism>
<evidence type="ECO:0000313" key="8">
    <source>
        <dbReference type="Proteomes" id="UP000035680"/>
    </source>
</evidence>
<dbReference type="GO" id="GO:0003964">
    <property type="term" value="F:RNA-directed DNA polymerase activity"/>
    <property type="evidence" value="ECO:0007669"/>
    <property type="project" value="UniProtKB-KW"/>
</dbReference>
<evidence type="ECO:0000256" key="1">
    <source>
        <dbReference type="ARBA" id="ARBA00022679"/>
    </source>
</evidence>
<reference evidence="8" key="1">
    <citation type="submission" date="2014-07" db="EMBL/GenBank/DDBJ databases">
        <authorList>
            <person name="Martin A.A"/>
            <person name="De Silva N."/>
        </authorList>
    </citation>
    <scope>NUCLEOTIDE SEQUENCE</scope>
</reference>
<keyword evidence="5" id="KW-0378">Hydrolase</keyword>
<feature type="domain" description="Reverse transcriptase RNase H-like" evidence="7">
    <location>
        <begin position="2"/>
        <end position="106"/>
    </location>
</feature>
<evidence type="ECO:0000256" key="2">
    <source>
        <dbReference type="ARBA" id="ARBA00022695"/>
    </source>
</evidence>
<name>A0A0K0FQ31_STRVS</name>
<keyword evidence="8" id="KW-1185">Reference proteome</keyword>
<keyword evidence="1" id="KW-0808">Transferase</keyword>
<dbReference type="GO" id="GO:0004519">
    <property type="term" value="F:endonuclease activity"/>
    <property type="evidence" value="ECO:0007669"/>
    <property type="project" value="UniProtKB-KW"/>
</dbReference>
<accession>A0A0K0FQ31</accession>
<dbReference type="InterPro" id="IPR041373">
    <property type="entry name" value="RT_RNaseH"/>
</dbReference>
<evidence type="ECO:0000256" key="6">
    <source>
        <dbReference type="ARBA" id="ARBA00022918"/>
    </source>
</evidence>
<dbReference type="AlphaFoldDB" id="A0A0K0FQ31"/>
<keyword evidence="2" id="KW-0548">Nucleotidyltransferase</keyword>
<dbReference type="WBParaSite" id="SVE_1151300.1">
    <property type="protein sequence ID" value="SVE_1151300.1"/>
    <property type="gene ID" value="SVE_1151300"/>
</dbReference>
<keyword evidence="4" id="KW-0255">Endonuclease</keyword>
<dbReference type="InterPro" id="IPR050951">
    <property type="entry name" value="Retrovirus_Pol_polyprotein"/>
</dbReference>
<dbReference type="PANTHER" id="PTHR37984">
    <property type="entry name" value="PROTEIN CBG26694"/>
    <property type="match status" value="1"/>
</dbReference>
<protein>
    <submittedName>
        <fullName evidence="9">RT_RNaseH domain-containing protein</fullName>
    </submittedName>
</protein>